<evidence type="ECO:0000256" key="2">
    <source>
        <dbReference type="SAM" id="MobiDB-lite"/>
    </source>
</evidence>
<comment type="caution">
    <text evidence="3">The sequence shown here is derived from an EMBL/GenBank/DDBJ whole genome shotgun (WGS) entry which is preliminary data.</text>
</comment>
<evidence type="ECO:0000256" key="1">
    <source>
        <dbReference type="ARBA" id="ARBA00006889"/>
    </source>
</evidence>
<dbReference type="EMBL" id="JAGFMF010011628">
    <property type="protein sequence ID" value="KAG8518671.1"/>
    <property type="molecule type" value="Genomic_DNA"/>
</dbReference>
<evidence type="ECO:0000313" key="4">
    <source>
        <dbReference type="Proteomes" id="UP000700334"/>
    </source>
</evidence>
<proteinExistence type="inferred from homology"/>
<feature type="region of interest" description="Disordered" evidence="2">
    <location>
        <begin position="104"/>
        <end position="135"/>
    </location>
</feature>
<accession>A0A8J6AFV3</accession>
<dbReference type="Gene3D" id="2.40.128.20">
    <property type="match status" value="1"/>
</dbReference>
<dbReference type="AlphaFoldDB" id="A0A8J6AFV3"/>
<dbReference type="PANTHER" id="PTHR11430">
    <property type="entry name" value="LIPOCALIN"/>
    <property type="match status" value="1"/>
</dbReference>
<name>A0A8J6AFV3_GALPY</name>
<reference evidence="3" key="1">
    <citation type="journal article" date="2021" name="Evol. Appl.">
        <title>The genome of the Pyrenean desman and the effects of bottlenecks and inbreeding on the genomic landscape of an endangered species.</title>
        <authorList>
            <person name="Escoda L."/>
            <person name="Castresana J."/>
        </authorList>
    </citation>
    <scope>NUCLEOTIDE SEQUENCE</scope>
    <source>
        <strain evidence="3">IBE-C5619</strain>
    </source>
</reference>
<dbReference type="PANTHER" id="PTHR11430:SF77">
    <property type="entry name" value="LIPOCALIN-LIKE 1 PROTEIN"/>
    <property type="match status" value="1"/>
</dbReference>
<keyword evidence="4" id="KW-1185">Reference proteome</keyword>
<gene>
    <name evidence="3" type="ORF">J0S82_018150</name>
</gene>
<dbReference type="GO" id="GO:0036094">
    <property type="term" value="F:small molecule binding"/>
    <property type="evidence" value="ECO:0007669"/>
    <property type="project" value="InterPro"/>
</dbReference>
<feature type="region of interest" description="Disordered" evidence="2">
    <location>
        <begin position="12"/>
        <end position="65"/>
    </location>
</feature>
<dbReference type="Proteomes" id="UP000700334">
    <property type="component" value="Unassembled WGS sequence"/>
</dbReference>
<feature type="non-terminal residue" evidence="3">
    <location>
        <position position="1"/>
    </location>
</feature>
<organism evidence="3 4">
    <name type="scientific">Galemys pyrenaicus</name>
    <name type="common">Iberian desman</name>
    <name type="synonym">Pyrenean desman</name>
    <dbReference type="NCBI Taxonomy" id="202257"/>
    <lineage>
        <taxon>Eukaryota</taxon>
        <taxon>Metazoa</taxon>
        <taxon>Chordata</taxon>
        <taxon>Craniata</taxon>
        <taxon>Vertebrata</taxon>
        <taxon>Euteleostomi</taxon>
        <taxon>Mammalia</taxon>
        <taxon>Eutheria</taxon>
        <taxon>Laurasiatheria</taxon>
        <taxon>Eulipotyphla</taxon>
        <taxon>Talpidae</taxon>
        <taxon>Galemys</taxon>
    </lineage>
</organism>
<sequence>MASEGVGCVRAHRGAGLCAGASKPPRGRADSVAEPVPDAPLAGAADPTLPSPLPPALGSSPVPTQAELGLPAQRTVSTRAWPRPRGVTPAGVRFRFRESPQVRVPHVNDPRASGQGHGLAAPPPRPDGGCQKLDTTYTRGAVDGQFSDAALAQTDIRVAFTDYQHFAVLFMETQKAGVRSSWLQLFARAPEMCPEGAQRMQQLAPQVGLNPSQGALLPKSDQCAGVFSEVSGGA</sequence>
<protein>
    <submittedName>
        <fullName evidence="3">Lipocalin-like 1 protein</fullName>
    </submittedName>
</protein>
<dbReference type="OrthoDB" id="9627583at2759"/>
<comment type="similarity">
    <text evidence="1">Belongs to the calycin superfamily. Lipocalin family.</text>
</comment>
<dbReference type="InterPro" id="IPR002345">
    <property type="entry name" value="Lipocalin"/>
</dbReference>
<dbReference type="SUPFAM" id="SSF50814">
    <property type="entry name" value="Lipocalins"/>
    <property type="match status" value="1"/>
</dbReference>
<dbReference type="InterPro" id="IPR012674">
    <property type="entry name" value="Calycin"/>
</dbReference>
<evidence type="ECO:0000313" key="3">
    <source>
        <dbReference type="EMBL" id="KAG8518671.1"/>
    </source>
</evidence>